<feature type="region of interest" description="Disordered" evidence="2">
    <location>
        <begin position="166"/>
        <end position="197"/>
    </location>
</feature>
<dbReference type="PANTHER" id="PTHR34256:SF1">
    <property type="entry name" value="UPF0561 PROTEIN C2ORF68"/>
    <property type="match status" value="1"/>
</dbReference>
<feature type="region of interest" description="Disordered" evidence="2">
    <location>
        <begin position="77"/>
        <end position="121"/>
    </location>
</feature>
<reference evidence="4" key="2">
    <citation type="submission" date="2020-10" db="UniProtKB">
        <authorList>
            <consortium name="WormBaseParasite"/>
        </authorList>
    </citation>
    <scope>IDENTIFICATION</scope>
</reference>
<evidence type="ECO:0000256" key="1">
    <source>
        <dbReference type="ARBA" id="ARBA00006905"/>
    </source>
</evidence>
<keyword evidence="3" id="KW-1185">Reference proteome</keyword>
<dbReference type="Proteomes" id="UP000492821">
    <property type="component" value="Unassembled WGS sequence"/>
</dbReference>
<comment type="similarity">
    <text evidence="1">Belongs to the UPF0561 family.</text>
</comment>
<dbReference type="PANTHER" id="PTHR34256">
    <property type="entry name" value="UPF0561 PROTEIN C2ORF68"/>
    <property type="match status" value="1"/>
</dbReference>
<dbReference type="Pfam" id="PF10573">
    <property type="entry name" value="UPF0561"/>
    <property type="match status" value="1"/>
</dbReference>
<evidence type="ECO:0000313" key="4">
    <source>
        <dbReference type="WBParaSite" id="Pan_g14630.t1"/>
    </source>
</evidence>
<reference evidence="3" key="1">
    <citation type="journal article" date="2013" name="Genetics">
        <title>The draft genome and transcriptome of Panagrellus redivivus are shaped by the harsh demands of a free-living lifestyle.</title>
        <authorList>
            <person name="Srinivasan J."/>
            <person name="Dillman A.R."/>
            <person name="Macchietto M.G."/>
            <person name="Heikkinen L."/>
            <person name="Lakso M."/>
            <person name="Fracchia K.M."/>
            <person name="Antoshechkin I."/>
            <person name="Mortazavi A."/>
            <person name="Wong G."/>
            <person name="Sternberg P.W."/>
        </authorList>
    </citation>
    <scope>NUCLEOTIDE SEQUENCE [LARGE SCALE GENOMIC DNA]</scope>
    <source>
        <strain evidence="3">MT8872</strain>
    </source>
</reference>
<accession>A0A7E4UZ65</accession>
<feature type="compositionally biased region" description="Low complexity" evidence="2">
    <location>
        <begin position="92"/>
        <end position="114"/>
    </location>
</feature>
<organism evidence="3 4">
    <name type="scientific">Panagrellus redivivus</name>
    <name type="common">Microworm</name>
    <dbReference type="NCBI Taxonomy" id="6233"/>
    <lineage>
        <taxon>Eukaryota</taxon>
        <taxon>Metazoa</taxon>
        <taxon>Ecdysozoa</taxon>
        <taxon>Nematoda</taxon>
        <taxon>Chromadorea</taxon>
        <taxon>Rhabditida</taxon>
        <taxon>Tylenchina</taxon>
        <taxon>Panagrolaimomorpha</taxon>
        <taxon>Panagrolaimoidea</taxon>
        <taxon>Panagrolaimidae</taxon>
        <taxon>Panagrellus</taxon>
    </lineage>
</organism>
<sequence length="197" mass="21923">MTTTSPTVETPPRLNKNHGFLKCIIRNQIERDEYDKALNFARLERDAQYHKEKAAKNIYIPPHLRKKLTPAAAPLEVKTPTSSPIARPPSVSPQSGRSSPSTASSSSFSGNGSDDSSDPHYQMRERARKTLIREGLIRSASNSPPPSAGLEEAAEMLADLHIQGDNNKKLTMPRPRFTSVRPKNMPRPRFTTPIIRT</sequence>
<dbReference type="WBParaSite" id="Pan_g14630.t1">
    <property type="protein sequence ID" value="Pan_g14630.t1"/>
    <property type="gene ID" value="Pan_g14630"/>
</dbReference>
<dbReference type="AlphaFoldDB" id="A0A7E4UZ65"/>
<name>A0A7E4UZ65_PANRE</name>
<evidence type="ECO:0000256" key="2">
    <source>
        <dbReference type="SAM" id="MobiDB-lite"/>
    </source>
</evidence>
<dbReference type="InterPro" id="IPR018888">
    <property type="entry name" value="UPF0561"/>
</dbReference>
<proteinExistence type="inferred from homology"/>
<protein>
    <submittedName>
        <fullName evidence="4">TPX2 domain-containing protein</fullName>
    </submittedName>
</protein>
<evidence type="ECO:0000313" key="3">
    <source>
        <dbReference type="Proteomes" id="UP000492821"/>
    </source>
</evidence>